<dbReference type="GO" id="GO:0005737">
    <property type="term" value="C:cytoplasm"/>
    <property type="evidence" value="ECO:0007669"/>
    <property type="project" value="TreeGrafter"/>
</dbReference>
<gene>
    <name evidence="3" type="ORF">SAMN05660686_03483</name>
</gene>
<feature type="compositionally biased region" description="Polar residues" evidence="1">
    <location>
        <begin position="189"/>
        <end position="198"/>
    </location>
</feature>
<name>A0A8G2EZ91_9PROT</name>
<evidence type="ECO:0000313" key="4">
    <source>
        <dbReference type="Proteomes" id="UP000198615"/>
    </source>
</evidence>
<evidence type="ECO:0000256" key="1">
    <source>
        <dbReference type="SAM" id="MobiDB-lite"/>
    </source>
</evidence>
<dbReference type="PROSITE" id="PS50404">
    <property type="entry name" value="GST_NTER"/>
    <property type="match status" value="1"/>
</dbReference>
<dbReference type="AlphaFoldDB" id="A0A8G2EZ91"/>
<dbReference type="EMBL" id="FNBW01000011">
    <property type="protein sequence ID" value="SDG14343.1"/>
    <property type="molecule type" value="Genomic_DNA"/>
</dbReference>
<dbReference type="OrthoDB" id="9795329at2"/>
<dbReference type="Gene3D" id="3.40.30.10">
    <property type="entry name" value="Glutaredoxin"/>
    <property type="match status" value="1"/>
</dbReference>
<dbReference type="RefSeq" id="WP_093152260.1">
    <property type="nucleotide sequence ID" value="NZ_FNBW01000011.1"/>
</dbReference>
<dbReference type="SUPFAM" id="SSF52833">
    <property type="entry name" value="Thioredoxin-like"/>
    <property type="match status" value="1"/>
</dbReference>
<keyword evidence="3" id="KW-0808">Transferase</keyword>
<reference evidence="3 4" key="1">
    <citation type="submission" date="2016-10" db="EMBL/GenBank/DDBJ databases">
        <authorList>
            <person name="Varghese N."/>
            <person name="Submissions S."/>
        </authorList>
    </citation>
    <scope>NUCLEOTIDE SEQUENCE [LARGE SCALE GENOMIC DNA]</scope>
    <source>
        <strain evidence="3 4">DSM 18839</strain>
    </source>
</reference>
<dbReference type="PANTHER" id="PTHR43968:SF6">
    <property type="entry name" value="GLUTATHIONE S-TRANSFERASE OMEGA"/>
    <property type="match status" value="1"/>
</dbReference>
<feature type="domain" description="GST N-terminal" evidence="2">
    <location>
        <begin position="1"/>
        <end position="80"/>
    </location>
</feature>
<dbReference type="InterPro" id="IPR036249">
    <property type="entry name" value="Thioredoxin-like_sf"/>
</dbReference>
<dbReference type="Gene3D" id="1.20.1050.10">
    <property type="match status" value="1"/>
</dbReference>
<protein>
    <submittedName>
        <fullName evidence="3">Glutathione S-transferase</fullName>
    </submittedName>
</protein>
<evidence type="ECO:0000313" key="3">
    <source>
        <dbReference type="EMBL" id="SDG14343.1"/>
    </source>
</evidence>
<feature type="region of interest" description="Disordered" evidence="1">
    <location>
        <begin position="187"/>
        <end position="214"/>
    </location>
</feature>
<evidence type="ECO:0000259" key="2">
    <source>
        <dbReference type="PROSITE" id="PS50404"/>
    </source>
</evidence>
<keyword evidence="4" id="KW-1185">Reference proteome</keyword>
<accession>A0A8G2EZ91</accession>
<organism evidence="3 4">
    <name type="scientific">Thalassobaculum litoreum DSM 18839</name>
    <dbReference type="NCBI Taxonomy" id="1123362"/>
    <lineage>
        <taxon>Bacteria</taxon>
        <taxon>Pseudomonadati</taxon>
        <taxon>Pseudomonadota</taxon>
        <taxon>Alphaproteobacteria</taxon>
        <taxon>Rhodospirillales</taxon>
        <taxon>Thalassobaculaceae</taxon>
        <taxon>Thalassobaculum</taxon>
    </lineage>
</organism>
<dbReference type="GO" id="GO:0016740">
    <property type="term" value="F:transferase activity"/>
    <property type="evidence" value="ECO:0007669"/>
    <property type="project" value="UniProtKB-KW"/>
</dbReference>
<sequence length="250" mass="27452">MKLYINTTSPFVRLVRLAIAEKGLAGRVETEIVDPWGDAEPFLRANAAARVPTLVTDDGTPIAEALLILRYLDAIAPEPSVWPARDLERTLTVAAVALGAIEAATSIIIGRKSSPTFDSDAVGIKRHRTMREGLRRLDAMPPRDFADRPDIAGYAAVTVVDYIGFRFPDRDWLADLPTLSAWRERQQQRESVASTQPYTLGCGRRSNDGGGMVELSEDSSNRIFSTLSDWEDQLKALGEDIPIDFGGPEP</sequence>
<dbReference type="PANTHER" id="PTHR43968">
    <property type="match status" value="1"/>
</dbReference>
<dbReference type="InterPro" id="IPR036282">
    <property type="entry name" value="Glutathione-S-Trfase_C_sf"/>
</dbReference>
<dbReference type="SUPFAM" id="SSF47616">
    <property type="entry name" value="GST C-terminal domain-like"/>
    <property type="match status" value="1"/>
</dbReference>
<proteinExistence type="predicted"/>
<dbReference type="Proteomes" id="UP000198615">
    <property type="component" value="Unassembled WGS sequence"/>
</dbReference>
<comment type="caution">
    <text evidence="3">The sequence shown here is derived from an EMBL/GenBank/DDBJ whole genome shotgun (WGS) entry which is preliminary data.</text>
</comment>
<dbReference type="InterPro" id="IPR050983">
    <property type="entry name" value="GST_Omega/HSP26"/>
</dbReference>
<dbReference type="Pfam" id="PF13417">
    <property type="entry name" value="GST_N_3"/>
    <property type="match status" value="1"/>
</dbReference>
<dbReference type="InterPro" id="IPR004045">
    <property type="entry name" value="Glutathione_S-Trfase_N"/>
</dbReference>